<organism evidence="2 3">
    <name type="scientific">Oesophagostomum dentatum</name>
    <name type="common">Nodular worm</name>
    <dbReference type="NCBI Taxonomy" id="61180"/>
    <lineage>
        <taxon>Eukaryota</taxon>
        <taxon>Metazoa</taxon>
        <taxon>Ecdysozoa</taxon>
        <taxon>Nematoda</taxon>
        <taxon>Chromadorea</taxon>
        <taxon>Rhabditida</taxon>
        <taxon>Rhabditina</taxon>
        <taxon>Rhabditomorpha</taxon>
        <taxon>Strongyloidea</taxon>
        <taxon>Strongylidae</taxon>
        <taxon>Oesophagostomum</taxon>
    </lineage>
</organism>
<name>A0A0B1T0A6_OESDE</name>
<reference evidence="2 3" key="1">
    <citation type="submission" date="2014-03" db="EMBL/GenBank/DDBJ databases">
        <title>Draft genome of the hookworm Oesophagostomum dentatum.</title>
        <authorList>
            <person name="Mitreva M."/>
        </authorList>
    </citation>
    <scope>NUCLEOTIDE SEQUENCE [LARGE SCALE GENOMIC DNA]</scope>
    <source>
        <strain evidence="2 3">OD-Hann</strain>
    </source>
</reference>
<sequence>MLQNLVVATNFPIPTIIADPDGKENGSQDRDSSGMTNQIRNAFLNMHNTLRSKLARGVIKNGRNGKMFKKARRMPKLVYNRGLEKQASKRASECGYQFSIPDQLKESYRRVHPSERNEPKYRRNFARLAKDVVKGWWNEIYNLPNGIDETQNVNPYRLHITSFAKIASDLTTEVGCGFSRCKYSTIVICSYKTSLTSKIELEIISASTNDEGHIPTQSIEINTVS</sequence>
<evidence type="ECO:0000313" key="2">
    <source>
        <dbReference type="EMBL" id="KHJ88865.1"/>
    </source>
</evidence>
<proteinExistence type="predicted"/>
<dbReference type="CDD" id="cd05380">
    <property type="entry name" value="CAP_euk"/>
    <property type="match status" value="1"/>
</dbReference>
<dbReference type="InterPro" id="IPR001283">
    <property type="entry name" value="CRISP-related"/>
</dbReference>
<dbReference type="SUPFAM" id="SSF55797">
    <property type="entry name" value="PR-1-like"/>
    <property type="match status" value="1"/>
</dbReference>
<dbReference type="SMART" id="SM00198">
    <property type="entry name" value="SCP"/>
    <property type="match status" value="1"/>
</dbReference>
<accession>A0A0B1T0A6</accession>
<dbReference type="PANTHER" id="PTHR10334">
    <property type="entry name" value="CYSTEINE-RICH SECRETORY PROTEIN-RELATED"/>
    <property type="match status" value="1"/>
</dbReference>
<dbReference type="InterPro" id="IPR035940">
    <property type="entry name" value="CAP_sf"/>
</dbReference>
<dbReference type="InterPro" id="IPR014044">
    <property type="entry name" value="CAP_dom"/>
</dbReference>
<dbReference type="AlphaFoldDB" id="A0A0B1T0A6"/>
<dbReference type="Gene3D" id="3.40.33.10">
    <property type="entry name" value="CAP"/>
    <property type="match status" value="1"/>
</dbReference>
<dbReference type="EMBL" id="KN555076">
    <property type="protein sequence ID" value="KHJ88865.1"/>
    <property type="molecule type" value="Genomic_DNA"/>
</dbReference>
<dbReference type="OrthoDB" id="414826at2759"/>
<feature type="domain" description="SCP" evidence="1">
    <location>
        <begin position="38"/>
        <end position="194"/>
    </location>
</feature>
<evidence type="ECO:0000313" key="3">
    <source>
        <dbReference type="Proteomes" id="UP000053660"/>
    </source>
</evidence>
<evidence type="ECO:0000259" key="1">
    <source>
        <dbReference type="SMART" id="SM00198"/>
    </source>
</evidence>
<gene>
    <name evidence="2" type="ORF">OESDEN_11330</name>
</gene>
<protein>
    <submittedName>
        <fullName evidence="2">SCP-like protein</fullName>
    </submittedName>
</protein>
<dbReference type="Proteomes" id="UP000053660">
    <property type="component" value="Unassembled WGS sequence"/>
</dbReference>
<dbReference type="Pfam" id="PF00188">
    <property type="entry name" value="CAP"/>
    <property type="match status" value="1"/>
</dbReference>
<keyword evidence="3" id="KW-1185">Reference proteome</keyword>